<sequence>MNEELPPYAMTWAVIPCVSHLVPAVGHLAITDSKGTQYDFGGPYFVNVSKHSTIFGPACRYYQFNLTDQQKELWDSTIIKHKNQYEQLNYNLFTNNCHHFVAAILNELNVENKGTHGAANLVGKYRFRMRKLRRFCC</sequence>
<dbReference type="Proteomes" id="UP001642409">
    <property type="component" value="Unassembled WGS sequence"/>
</dbReference>
<dbReference type="InterPro" id="IPR042266">
    <property type="entry name" value="PPPDE_sf"/>
</dbReference>
<evidence type="ECO:0000313" key="2">
    <source>
        <dbReference type="EMBL" id="CAL6074592.1"/>
    </source>
</evidence>
<evidence type="ECO:0000313" key="1">
    <source>
        <dbReference type="EMBL" id="CAI9977466.1"/>
    </source>
</evidence>
<accession>A0AA86RMT7</accession>
<dbReference type="InterPro" id="IPR008496">
    <property type="entry name" value="TMEM222/RTE1"/>
</dbReference>
<reference evidence="1" key="1">
    <citation type="submission" date="2023-06" db="EMBL/GenBank/DDBJ databases">
        <authorList>
            <person name="Kurt Z."/>
        </authorList>
    </citation>
    <scope>NUCLEOTIDE SEQUENCE</scope>
</reference>
<evidence type="ECO:0000313" key="3">
    <source>
        <dbReference type="Proteomes" id="UP001642409"/>
    </source>
</evidence>
<dbReference type="EMBL" id="CAXDID020000309">
    <property type="protein sequence ID" value="CAL6074592.1"/>
    <property type="molecule type" value="Genomic_DNA"/>
</dbReference>
<dbReference type="PANTHER" id="PTHR20921">
    <property type="entry name" value="TRANSMEMBRANE PROTEIN 222"/>
    <property type="match status" value="1"/>
</dbReference>
<gene>
    <name evidence="2" type="ORF">HINF_LOCUS56795</name>
    <name evidence="1" type="ORF">HINF_LOCUS65111</name>
</gene>
<dbReference type="PANTHER" id="PTHR20921:SF0">
    <property type="entry name" value="TRANSMEMBRANE PROTEIN 222"/>
    <property type="match status" value="1"/>
</dbReference>
<dbReference type="AlphaFoldDB" id="A0AA86RMT7"/>
<proteinExistence type="predicted"/>
<dbReference type="EMBL" id="CATOUU010001178">
    <property type="protein sequence ID" value="CAI9977466.1"/>
    <property type="molecule type" value="Genomic_DNA"/>
</dbReference>
<organism evidence="1">
    <name type="scientific">Hexamita inflata</name>
    <dbReference type="NCBI Taxonomy" id="28002"/>
    <lineage>
        <taxon>Eukaryota</taxon>
        <taxon>Metamonada</taxon>
        <taxon>Diplomonadida</taxon>
        <taxon>Hexamitidae</taxon>
        <taxon>Hexamitinae</taxon>
        <taxon>Hexamita</taxon>
    </lineage>
</organism>
<dbReference type="Pfam" id="PF05608">
    <property type="entry name" value="RTE1"/>
    <property type="match status" value="2"/>
</dbReference>
<reference evidence="2 3" key="2">
    <citation type="submission" date="2024-07" db="EMBL/GenBank/DDBJ databases">
        <authorList>
            <person name="Akdeniz Z."/>
        </authorList>
    </citation>
    <scope>NUCLEOTIDE SEQUENCE [LARGE SCALE GENOMIC DNA]</scope>
</reference>
<evidence type="ECO:0008006" key="4">
    <source>
        <dbReference type="Google" id="ProtNLM"/>
    </source>
</evidence>
<name>A0AA86RMT7_9EUKA</name>
<comment type="caution">
    <text evidence="1">The sequence shown here is derived from an EMBL/GenBank/DDBJ whole genome shotgun (WGS) entry which is preliminary data.</text>
</comment>
<dbReference type="Gene3D" id="3.90.1720.30">
    <property type="entry name" value="PPPDE domains"/>
    <property type="match status" value="1"/>
</dbReference>
<protein>
    <recommendedName>
        <fullName evidence="4">PPPDE domain-containing protein</fullName>
    </recommendedName>
</protein>
<keyword evidence="3" id="KW-1185">Reference proteome</keyword>